<keyword evidence="1" id="KW-1133">Transmembrane helix</keyword>
<dbReference type="EMBL" id="JACIEH010000002">
    <property type="protein sequence ID" value="MBB4098443.1"/>
    <property type="molecule type" value="Genomic_DNA"/>
</dbReference>
<sequence>MSLTSRGIFLDAASLWRAERHLLVPVAGLFFVVPMLGAALLLSTLDLPATEDPQKLREAFMAFYTANLLPVLAINLVIDFGCFAVFNLYLQGGGRTLGEVLLLTLKRFAPFFVLNLIAGLLFSFGLSLFVIPGLFILARTWLAGPALAADPRIGVLGAFREGWRRSGGVTGFALIGLASMVFFLAFGLVILTGGILGTIAGLAGGVQVVAIVSYLATALFGGAAWAALALIRIAAYRLGGVPKQGI</sequence>
<keyword evidence="1" id="KW-0472">Membrane</keyword>
<reference evidence="2 3" key="1">
    <citation type="submission" date="2020-08" db="EMBL/GenBank/DDBJ databases">
        <title>Genomic Encyclopedia of Type Strains, Phase IV (KMG-IV): sequencing the most valuable type-strain genomes for metagenomic binning, comparative biology and taxonomic classification.</title>
        <authorList>
            <person name="Goeker M."/>
        </authorList>
    </citation>
    <scope>NUCLEOTIDE SEQUENCE [LARGE SCALE GENOMIC DNA]</scope>
    <source>
        <strain evidence="2 3">DSM 101806</strain>
    </source>
</reference>
<accession>A0A7W6JRZ5</accession>
<organism evidence="2 3">
    <name type="scientific">Sphingomonas kyeonggiensis</name>
    <dbReference type="NCBI Taxonomy" id="1268553"/>
    <lineage>
        <taxon>Bacteria</taxon>
        <taxon>Pseudomonadati</taxon>
        <taxon>Pseudomonadota</taxon>
        <taxon>Alphaproteobacteria</taxon>
        <taxon>Sphingomonadales</taxon>
        <taxon>Sphingomonadaceae</taxon>
        <taxon>Sphingomonas</taxon>
    </lineage>
</organism>
<feature type="transmembrane region" description="Helical" evidence="1">
    <location>
        <begin position="111"/>
        <end position="135"/>
    </location>
</feature>
<comment type="caution">
    <text evidence="2">The sequence shown here is derived from an EMBL/GenBank/DDBJ whole genome shotgun (WGS) entry which is preliminary data.</text>
</comment>
<feature type="transmembrane region" description="Helical" evidence="1">
    <location>
        <begin position="208"/>
        <end position="231"/>
    </location>
</feature>
<evidence type="ECO:0000313" key="3">
    <source>
        <dbReference type="Proteomes" id="UP000557392"/>
    </source>
</evidence>
<gene>
    <name evidence="2" type="ORF">GGR46_002007</name>
</gene>
<evidence type="ECO:0008006" key="4">
    <source>
        <dbReference type="Google" id="ProtNLM"/>
    </source>
</evidence>
<keyword evidence="3" id="KW-1185">Reference proteome</keyword>
<dbReference type="AlphaFoldDB" id="A0A7W6JRZ5"/>
<feature type="transmembrane region" description="Helical" evidence="1">
    <location>
        <begin position="171"/>
        <end position="196"/>
    </location>
</feature>
<protein>
    <recommendedName>
        <fullName evidence="4">Glycerophosphoryl diester phosphodiesterase membrane domain-containing protein</fullName>
    </recommendedName>
</protein>
<feature type="transmembrane region" description="Helical" evidence="1">
    <location>
        <begin position="21"/>
        <end position="42"/>
    </location>
</feature>
<feature type="transmembrane region" description="Helical" evidence="1">
    <location>
        <begin position="141"/>
        <end position="159"/>
    </location>
</feature>
<dbReference type="Proteomes" id="UP000557392">
    <property type="component" value="Unassembled WGS sequence"/>
</dbReference>
<dbReference type="RefSeq" id="WP_183997249.1">
    <property type="nucleotide sequence ID" value="NZ_JACIEH010000002.1"/>
</dbReference>
<feature type="transmembrane region" description="Helical" evidence="1">
    <location>
        <begin position="62"/>
        <end position="90"/>
    </location>
</feature>
<name>A0A7W6JRZ5_9SPHN</name>
<proteinExistence type="predicted"/>
<evidence type="ECO:0000313" key="2">
    <source>
        <dbReference type="EMBL" id="MBB4098443.1"/>
    </source>
</evidence>
<keyword evidence="1" id="KW-0812">Transmembrane</keyword>
<evidence type="ECO:0000256" key="1">
    <source>
        <dbReference type="SAM" id="Phobius"/>
    </source>
</evidence>